<evidence type="ECO:0000259" key="11">
    <source>
        <dbReference type="SMART" id="SM00363"/>
    </source>
</evidence>
<dbReference type="FunCoup" id="A0A540VHR1">
    <property type="interactions" value="520"/>
</dbReference>
<evidence type="ECO:0000256" key="6">
    <source>
        <dbReference type="ARBA" id="ARBA00023274"/>
    </source>
</evidence>
<dbReference type="NCBIfam" id="NF003717">
    <property type="entry name" value="PRK05327.1"/>
    <property type="match status" value="1"/>
</dbReference>
<name>A0A540VHR1_9CHLR</name>
<proteinExistence type="inferred from homology"/>
<gene>
    <name evidence="9 13" type="primary">rpsD</name>
    <name evidence="13" type="ORF">FKZ61_07365</name>
</gene>
<comment type="similarity">
    <text evidence="2 9 10">Belongs to the universal ribosomal protein uS4 family.</text>
</comment>
<dbReference type="FunFam" id="1.10.1050.10:FF:000001">
    <property type="entry name" value="30S ribosomal protein S4"/>
    <property type="match status" value="1"/>
</dbReference>
<dbReference type="NCBIfam" id="TIGR01017">
    <property type="entry name" value="rpsD_bact"/>
    <property type="match status" value="1"/>
</dbReference>
<dbReference type="Proteomes" id="UP000317371">
    <property type="component" value="Unassembled WGS sequence"/>
</dbReference>
<comment type="function">
    <text evidence="1 9">One of the primary rRNA binding proteins, it binds directly to 16S rRNA where it nucleates assembly of the body of the 30S subunit.</text>
</comment>
<dbReference type="GO" id="GO:0003735">
    <property type="term" value="F:structural constituent of ribosome"/>
    <property type="evidence" value="ECO:0007669"/>
    <property type="project" value="InterPro"/>
</dbReference>
<dbReference type="SMART" id="SM01390">
    <property type="entry name" value="Ribosomal_S4"/>
    <property type="match status" value="1"/>
</dbReference>
<dbReference type="InterPro" id="IPR001912">
    <property type="entry name" value="Ribosomal_uS4_N"/>
</dbReference>
<dbReference type="InterPro" id="IPR036986">
    <property type="entry name" value="S4_RNA-bd_sf"/>
</dbReference>
<dbReference type="HAMAP" id="MF_01306_B">
    <property type="entry name" value="Ribosomal_uS4_B"/>
    <property type="match status" value="1"/>
</dbReference>
<dbReference type="InParanoid" id="A0A540VHR1"/>
<evidence type="ECO:0000256" key="9">
    <source>
        <dbReference type="HAMAP-Rule" id="MF_01306"/>
    </source>
</evidence>
<dbReference type="Pfam" id="PF01479">
    <property type="entry name" value="S4"/>
    <property type="match status" value="1"/>
</dbReference>
<dbReference type="GO" id="GO:0015935">
    <property type="term" value="C:small ribosomal subunit"/>
    <property type="evidence" value="ECO:0007669"/>
    <property type="project" value="InterPro"/>
</dbReference>
<keyword evidence="6 9" id="KW-0687">Ribonucleoprotein</keyword>
<evidence type="ECO:0000313" key="13">
    <source>
        <dbReference type="EMBL" id="TQE96305.1"/>
    </source>
</evidence>
<dbReference type="GO" id="GO:0019843">
    <property type="term" value="F:rRNA binding"/>
    <property type="evidence" value="ECO:0007669"/>
    <property type="project" value="UniProtKB-UniRule"/>
</dbReference>
<dbReference type="InterPro" id="IPR002942">
    <property type="entry name" value="S4_RNA-bd"/>
</dbReference>
<evidence type="ECO:0000256" key="8">
    <source>
        <dbReference type="ARBA" id="ARBA00035254"/>
    </source>
</evidence>
<comment type="subunit">
    <text evidence="7 9">Part of the 30S ribosomal subunit. Contacts protein S5. The interaction surface between S4 and S5 is involved in control of translational fidelity.</text>
</comment>
<dbReference type="Gene3D" id="1.10.1050.10">
    <property type="entry name" value="Ribosomal Protein S4 Delta 41, Chain A, domain 1"/>
    <property type="match status" value="1"/>
</dbReference>
<dbReference type="PROSITE" id="PS00632">
    <property type="entry name" value="RIBOSOMAL_S4"/>
    <property type="match status" value="1"/>
</dbReference>
<dbReference type="GO" id="GO:0042274">
    <property type="term" value="P:ribosomal small subunit biogenesis"/>
    <property type="evidence" value="ECO:0007669"/>
    <property type="project" value="TreeGrafter"/>
</dbReference>
<dbReference type="Gene3D" id="3.10.290.10">
    <property type="entry name" value="RNA-binding S4 domain"/>
    <property type="match status" value="1"/>
</dbReference>
<keyword evidence="14" id="KW-1185">Reference proteome</keyword>
<dbReference type="InterPro" id="IPR018079">
    <property type="entry name" value="Ribosomal_uS4_CS"/>
</dbReference>
<keyword evidence="5 9" id="KW-0689">Ribosomal protein</keyword>
<comment type="function">
    <text evidence="9">With S5 and S12 plays an important role in translational accuracy.</text>
</comment>
<dbReference type="Pfam" id="PF00163">
    <property type="entry name" value="Ribosomal_S4"/>
    <property type="match status" value="1"/>
</dbReference>
<dbReference type="RefSeq" id="WP_141609450.1">
    <property type="nucleotide sequence ID" value="NZ_VIGC02000008.1"/>
</dbReference>
<dbReference type="GO" id="GO:0006412">
    <property type="term" value="P:translation"/>
    <property type="evidence" value="ECO:0007669"/>
    <property type="project" value="UniProtKB-UniRule"/>
</dbReference>
<evidence type="ECO:0000256" key="5">
    <source>
        <dbReference type="ARBA" id="ARBA00022980"/>
    </source>
</evidence>
<dbReference type="FunFam" id="3.10.290.10:FF:000001">
    <property type="entry name" value="30S ribosomal protein S4"/>
    <property type="match status" value="1"/>
</dbReference>
<dbReference type="AlphaFoldDB" id="A0A540VHR1"/>
<evidence type="ECO:0000256" key="7">
    <source>
        <dbReference type="ARBA" id="ARBA00025813"/>
    </source>
</evidence>
<evidence type="ECO:0000313" key="14">
    <source>
        <dbReference type="Proteomes" id="UP000317371"/>
    </source>
</evidence>
<protein>
    <recommendedName>
        <fullName evidence="8 9">Small ribosomal subunit protein uS4</fullName>
    </recommendedName>
</protein>
<dbReference type="OrthoDB" id="9803672at2"/>
<dbReference type="InterPro" id="IPR005709">
    <property type="entry name" value="Ribosomal_uS4_bac-type"/>
</dbReference>
<dbReference type="SUPFAM" id="SSF55174">
    <property type="entry name" value="Alpha-L RNA-binding motif"/>
    <property type="match status" value="1"/>
</dbReference>
<dbReference type="InterPro" id="IPR022801">
    <property type="entry name" value="Ribosomal_uS4"/>
</dbReference>
<dbReference type="PROSITE" id="PS50889">
    <property type="entry name" value="S4"/>
    <property type="match status" value="1"/>
</dbReference>
<reference evidence="13 14" key="1">
    <citation type="submission" date="2019-06" db="EMBL/GenBank/DDBJ databases">
        <title>Genome sequence of Litorilinea aerophila BAA-2444.</title>
        <authorList>
            <person name="Maclea K.S."/>
            <person name="Maurais E.G."/>
            <person name="Iannazzi L.C."/>
        </authorList>
    </citation>
    <scope>NUCLEOTIDE SEQUENCE [LARGE SCALE GENOMIC DNA]</scope>
    <source>
        <strain evidence="13 14">ATCC BAA-2444</strain>
    </source>
</reference>
<feature type="domain" description="Small ribosomal subunit protein uS4 N-terminal" evidence="12">
    <location>
        <begin position="3"/>
        <end position="100"/>
    </location>
</feature>
<dbReference type="CDD" id="cd00165">
    <property type="entry name" value="S4"/>
    <property type="match status" value="1"/>
</dbReference>
<evidence type="ECO:0000256" key="10">
    <source>
        <dbReference type="RuleBase" id="RU003699"/>
    </source>
</evidence>
<comment type="caution">
    <text evidence="13">The sequence shown here is derived from an EMBL/GenBank/DDBJ whole genome shotgun (WGS) entry which is preliminary data.</text>
</comment>
<accession>A0A540VHR1</accession>
<keyword evidence="4 9" id="KW-0694">RNA-binding</keyword>
<sequence length="212" mass="24359">MANYTDAVCKLCRREGQKLFLKGERCLSPKCAIERRPYPPGEHGKKATFRRKVSDYGMQLREKQKARRIYGVMEKQFRRYFREASRRKGLTGATLLTILESRLDNVVYRLGFADSRSQARQLVRHGHFEVNGRKTDIPSYLVSVGDVISVRANSQNNAYFKERAQIIQNGAKVPAWLSLNPMTLSGSVVGEPSREDIEIPLNEQLIVEYYSR</sequence>
<dbReference type="PANTHER" id="PTHR11831:SF4">
    <property type="entry name" value="SMALL RIBOSOMAL SUBUNIT PROTEIN US4M"/>
    <property type="match status" value="1"/>
</dbReference>
<dbReference type="PANTHER" id="PTHR11831">
    <property type="entry name" value="30S 40S RIBOSOMAL PROTEIN"/>
    <property type="match status" value="1"/>
</dbReference>
<evidence type="ECO:0000256" key="2">
    <source>
        <dbReference type="ARBA" id="ARBA00007465"/>
    </source>
</evidence>
<organism evidence="13 14">
    <name type="scientific">Litorilinea aerophila</name>
    <dbReference type="NCBI Taxonomy" id="1204385"/>
    <lineage>
        <taxon>Bacteria</taxon>
        <taxon>Bacillati</taxon>
        <taxon>Chloroflexota</taxon>
        <taxon>Caldilineae</taxon>
        <taxon>Caldilineales</taxon>
        <taxon>Caldilineaceae</taxon>
        <taxon>Litorilinea</taxon>
    </lineage>
</organism>
<dbReference type="EMBL" id="VIGC01000008">
    <property type="protein sequence ID" value="TQE96305.1"/>
    <property type="molecule type" value="Genomic_DNA"/>
</dbReference>
<feature type="domain" description="RNA-binding S4" evidence="11">
    <location>
        <begin position="101"/>
        <end position="171"/>
    </location>
</feature>
<evidence type="ECO:0000256" key="4">
    <source>
        <dbReference type="ARBA" id="ARBA00022884"/>
    </source>
</evidence>
<keyword evidence="3 9" id="KW-0699">rRNA-binding</keyword>
<evidence type="ECO:0000259" key="12">
    <source>
        <dbReference type="SMART" id="SM01390"/>
    </source>
</evidence>
<evidence type="ECO:0000256" key="1">
    <source>
        <dbReference type="ARBA" id="ARBA00003866"/>
    </source>
</evidence>
<dbReference type="SMART" id="SM00363">
    <property type="entry name" value="S4"/>
    <property type="match status" value="1"/>
</dbReference>
<evidence type="ECO:0000256" key="3">
    <source>
        <dbReference type="ARBA" id="ARBA00022730"/>
    </source>
</evidence>